<feature type="region of interest" description="Disordered" evidence="1">
    <location>
        <begin position="27"/>
        <end position="143"/>
    </location>
</feature>
<dbReference type="Proteomes" id="UP000612055">
    <property type="component" value="Unassembled WGS sequence"/>
</dbReference>
<evidence type="ECO:0000256" key="1">
    <source>
        <dbReference type="SAM" id="MobiDB-lite"/>
    </source>
</evidence>
<protein>
    <submittedName>
        <fullName evidence="2">Uncharacterized protein</fullName>
    </submittedName>
</protein>
<name>A0A835YFS6_9CHLO</name>
<evidence type="ECO:0000313" key="3">
    <source>
        <dbReference type="Proteomes" id="UP000612055"/>
    </source>
</evidence>
<reference evidence="2" key="1">
    <citation type="journal article" date="2020" name="bioRxiv">
        <title>Comparative genomics of Chlamydomonas.</title>
        <authorList>
            <person name="Craig R.J."/>
            <person name="Hasan A.R."/>
            <person name="Ness R.W."/>
            <person name="Keightley P.D."/>
        </authorList>
    </citation>
    <scope>NUCLEOTIDE SEQUENCE</scope>
    <source>
        <strain evidence="2">CCAP 11/70</strain>
    </source>
</reference>
<accession>A0A835YFS6</accession>
<evidence type="ECO:0000313" key="2">
    <source>
        <dbReference type="EMBL" id="KAG2500121.1"/>
    </source>
</evidence>
<gene>
    <name evidence="2" type="ORF">HYH03_001703</name>
</gene>
<proteinExistence type="predicted"/>
<keyword evidence="3" id="KW-1185">Reference proteome</keyword>
<comment type="caution">
    <text evidence="2">The sequence shown here is derived from an EMBL/GenBank/DDBJ whole genome shotgun (WGS) entry which is preliminary data.</text>
</comment>
<feature type="compositionally biased region" description="Low complexity" evidence="1">
    <location>
        <begin position="83"/>
        <end position="108"/>
    </location>
</feature>
<organism evidence="2 3">
    <name type="scientific">Edaphochlamys debaryana</name>
    <dbReference type="NCBI Taxonomy" id="47281"/>
    <lineage>
        <taxon>Eukaryota</taxon>
        <taxon>Viridiplantae</taxon>
        <taxon>Chlorophyta</taxon>
        <taxon>core chlorophytes</taxon>
        <taxon>Chlorophyceae</taxon>
        <taxon>CS clade</taxon>
        <taxon>Chlamydomonadales</taxon>
        <taxon>Chlamydomonadales incertae sedis</taxon>
        <taxon>Edaphochlamys</taxon>
    </lineage>
</organism>
<feature type="compositionally biased region" description="Pro residues" evidence="1">
    <location>
        <begin position="73"/>
        <end position="82"/>
    </location>
</feature>
<dbReference type="AlphaFoldDB" id="A0A835YFS6"/>
<sequence length="161" mass="16802">MVEVLGGGRLLLRPDVASSVDAILGASPSSQQWQHGQGGRGLGGPQRAHMTLGPPSEPYRRVPPQLPHRASAPAPPRPPPQRPGSLLLLHGSSSGAEEAGGSAGGAAEPLPPLEQLRWTEPGEDALKEGEEQAESEGMGSSRVRLQVRLLELGAEAPEEEE</sequence>
<dbReference type="EMBL" id="JAEHOE010000004">
    <property type="protein sequence ID" value="KAG2500121.1"/>
    <property type="molecule type" value="Genomic_DNA"/>
</dbReference>